<evidence type="ECO:0000256" key="1">
    <source>
        <dbReference type="ARBA" id="ARBA00022741"/>
    </source>
</evidence>
<dbReference type="PANTHER" id="PTHR43272:SF33">
    <property type="entry name" value="AMP-BINDING DOMAIN-CONTAINING PROTEIN-RELATED"/>
    <property type="match status" value="1"/>
</dbReference>
<gene>
    <name evidence="5" type="ORF">C884_00396</name>
</gene>
<keyword evidence="2" id="KW-0067">ATP-binding</keyword>
<keyword evidence="6" id="KW-1185">Reference proteome</keyword>
<feature type="compositionally biased region" description="Basic and acidic residues" evidence="3">
    <location>
        <begin position="643"/>
        <end position="661"/>
    </location>
</feature>
<dbReference type="Pfam" id="PF23562">
    <property type="entry name" value="AMP-binding_C_3"/>
    <property type="match status" value="1"/>
</dbReference>
<dbReference type="SUPFAM" id="SSF56801">
    <property type="entry name" value="Acetyl-CoA synthetase-like"/>
    <property type="match status" value="1"/>
</dbReference>
<dbReference type="CDD" id="cd05907">
    <property type="entry name" value="VL_LC_FACS_like"/>
    <property type="match status" value="1"/>
</dbReference>
<dbReference type="Gene3D" id="3.40.50.12780">
    <property type="entry name" value="N-terminal domain of ligase-like"/>
    <property type="match status" value="1"/>
</dbReference>
<dbReference type="InterPro" id="IPR042099">
    <property type="entry name" value="ANL_N_sf"/>
</dbReference>
<evidence type="ECO:0000259" key="4">
    <source>
        <dbReference type="Pfam" id="PF00501"/>
    </source>
</evidence>
<evidence type="ECO:0000256" key="3">
    <source>
        <dbReference type="SAM" id="MobiDB-lite"/>
    </source>
</evidence>
<accession>M2YCS6</accession>
<dbReference type="EMBL" id="ANHZ02000014">
    <property type="protein sequence ID" value="EME36409.1"/>
    <property type="molecule type" value="Genomic_DNA"/>
</dbReference>
<evidence type="ECO:0000313" key="6">
    <source>
        <dbReference type="Proteomes" id="UP000009877"/>
    </source>
</evidence>
<dbReference type="Pfam" id="PF00501">
    <property type="entry name" value="AMP-binding"/>
    <property type="match status" value="1"/>
</dbReference>
<feature type="compositionally biased region" description="Basic and acidic residues" evidence="3">
    <location>
        <begin position="672"/>
        <end position="683"/>
    </location>
</feature>
<dbReference type="GO" id="GO:0005524">
    <property type="term" value="F:ATP binding"/>
    <property type="evidence" value="ECO:0007669"/>
    <property type="project" value="UniProtKB-KW"/>
</dbReference>
<dbReference type="Proteomes" id="UP000009877">
    <property type="component" value="Unassembled WGS sequence"/>
</dbReference>
<proteinExistence type="predicted"/>
<protein>
    <submittedName>
        <fullName evidence="5">Long-chain-fatty-acid--CoA ligase</fullName>
    </submittedName>
</protein>
<keyword evidence="1" id="KW-0547">Nucleotide-binding</keyword>
<dbReference type="GO" id="GO:0016020">
    <property type="term" value="C:membrane"/>
    <property type="evidence" value="ECO:0007669"/>
    <property type="project" value="TreeGrafter"/>
</dbReference>
<dbReference type="AlphaFoldDB" id="M2YCS6"/>
<sequence length="683" mass="74668">MTIEAEPAVVAELQAQRITDLLVQRADSPQDPVLYERLHAHGSVEVTASAFRDEVRAVAKGLVAAGIEPGDRVGILSRNRYEWTLVDFAIWWAGAVPVPVYDSSSPDQIAWNLGDSEARAVFVEDERLEAAVRQAADDLAAGSLHGFDDAPELGSKLSAAERIWRLDGTGEDLSRLIGVGTAVEDDELERRRTSRGLDDTATIIYTSGTTGPPKGCELTHRSFVFLSENLRPFLPEVVRPGSRTVLFLPLAHVFARMVQVISVHGGVALSHTPDVKSLMNDLQRVQPTFLLAVPRVFEKIMTSARLKAEGGGRLRAGIFQRAVEDAEAFSRQRQDGRVSPALKLRHRLWDRLVYAPLRNAMGGRVRWAISGGAALGEELAHTLAGMGIFVVEGYGLTETTAPVAANTPRTAALGTVGRPLPGHEMRLGEDGEIEVRGPHVLARYHGRPDLTEKALHDGWFATGDLGAFDERGMLRITGRKKEILVTAAGKNVIPDVLEGPIRTAAIVSQCMVIGDGRRFIAALITLDAELLPQCLRALGLDPSMTAAQASEHPAVIEHVQEIVDFANRRVSRAEGISAFQILPVDFTPASGHLTPSLKLRRAVILQDFAEQIEEIYSRPAPAPRQEMTRERAAQLREELRGLRERVRESSEAPLERLRELRLGSQEVEDDGADQRRGEGPQGD</sequence>
<dbReference type="PROSITE" id="PS00455">
    <property type="entry name" value="AMP_BINDING"/>
    <property type="match status" value="1"/>
</dbReference>
<feature type="domain" description="AMP-dependent synthetase/ligase" evidence="4">
    <location>
        <begin position="28"/>
        <end position="444"/>
    </location>
</feature>
<reference evidence="5 6" key="1">
    <citation type="journal article" date="2014" name="Genome Announc.">
        <title>Draft Genome Sequence of Kocuria palustris PEL.</title>
        <authorList>
            <person name="Sharma G."/>
            <person name="Khatri I."/>
            <person name="Subramanian S."/>
        </authorList>
    </citation>
    <scope>NUCLEOTIDE SEQUENCE [LARGE SCALE GENOMIC DNA]</scope>
    <source>
        <strain evidence="5 6">PEL</strain>
    </source>
</reference>
<dbReference type="PANTHER" id="PTHR43272">
    <property type="entry name" value="LONG-CHAIN-FATTY-ACID--COA LIGASE"/>
    <property type="match status" value="1"/>
</dbReference>
<dbReference type="InterPro" id="IPR020845">
    <property type="entry name" value="AMP-binding_CS"/>
</dbReference>
<comment type="caution">
    <text evidence="5">The sequence shown here is derived from an EMBL/GenBank/DDBJ whole genome shotgun (WGS) entry which is preliminary data.</text>
</comment>
<dbReference type="GO" id="GO:0004467">
    <property type="term" value="F:long-chain fatty acid-CoA ligase activity"/>
    <property type="evidence" value="ECO:0007669"/>
    <property type="project" value="TreeGrafter"/>
</dbReference>
<name>M2YCS6_9MICC</name>
<keyword evidence="5" id="KW-0436">Ligase</keyword>
<dbReference type="InterPro" id="IPR000873">
    <property type="entry name" value="AMP-dep_synth/lig_dom"/>
</dbReference>
<evidence type="ECO:0000313" key="5">
    <source>
        <dbReference type="EMBL" id="EME36409.1"/>
    </source>
</evidence>
<evidence type="ECO:0000256" key="2">
    <source>
        <dbReference type="ARBA" id="ARBA00022840"/>
    </source>
</evidence>
<dbReference type="STRING" id="71999.KPaMU14_07330"/>
<organism evidence="5 6">
    <name type="scientific">Kocuria palustris PEL</name>
    <dbReference type="NCBI Taxonomy" id="1236550"/>
    <lineage>
        <taxon>Bacteria</taxon>
        <taxon>Bacillati</taxon>
        <taxon>Actinomycetota</taxon>
        <taxon>Actinomycetes</taxon>
        <taxon>Micrococcales</taxon>
        <taxon>Micrococcaceae</taxon>
        <taxon>Kocuria</taxon>
    </lineage>
</organism>
<feature type="region of interest" description="Disordered" evidence="3">
    <location>
        <begin position="643"/>
        <end position="683"/>
    </location>
</feature>